<feature type="binding site" evidence="18">
    <location>
        <position position="360"/>
    </location>
    <ligand>
        <name>UDP-N-acetyl-alpha-D-glucosamine</name>
        <dbReference type="ChEBI" id="CHEBI:57705"/>
    </ligand>
</feature>
<comment type="similarity">
    <text evidence="2 18">In the C-terminal section; belongs to the transferase hexapeptide repeat family.</text>
</comment>
<feature type="binding site" evidence="18">
    <location>
        <position position="316"/>
    </location>
    <ligand>
        <name>UDP-N-acetyl-alpha-D-glucosamine</name>
        <dbReference type="ChEBI" id="CHEBI:57705"/>
    </ligand>
</feature>
<feature type="binding site" evidence="18">
    <location>
        <begin position="80"/>
        <end position="81"/>
    </location>
    <ligand>
        <name>UDP-N-acetyl-alpha-D-glucosamine</name>
        <dbReference type="ChEBI" id="CHEBI:57705"/>
    </ligand>
</feature>
<feature type="binding site" evidence="18">
    <location>
        <position position="227"/>
    </location>
    <ligand>
        <name>Mg(2+)</name>
        <dbReference type="ChEBI" id="CHEBI:18420"/>
    </ligand>
</feature>
<dbReference type="KEGG" id="amaq:GO499_08860"/>
<comment type="similarity">
    <text evidence="3 18">In the N-terminal section; belongs to the N-acetylglucosamine-1-phosphate uridyltransferase family.</text>
</comment>
<evidence type="ECO:0000256" key="18">
    <source>
        <dbReference type="HAMAP-Rule" id="MF_01631"/>
    </source>
</evidence>
<feature type="binding site" evidence="18">
    <location>
        <position position="423"/>
    </location>
    <ligand>
        <name>acetyl-CoA</name>
        <dbReference type="ChEBI" id="CHEBI:57288"/>
    </ligand>
</feature>
<dbReference type="UniPathway" id="UPA00973"/>
<dbReference type="Gene3D" id="2.160.10.10">
    <property type="entry name" value="Hexapeptide repeat proteins"/>
    <property type="match status" value="1"/>
</dbReference>
<comment type="subcellular location">
    <subcellularLocation>
        <location evidence="1 18">Cytoplasm</location>
    </subcellularLocation>
</comment>
<protein>
    <recommendedName>
        <fullName evidence="18">Bifunctional protein GlmU</fullName>
    </recommendedName>
    <domain>
        <recommendedName>
            <fullName evidence="18">UDP-N-acetylglucosamine pyrophosphorylase</fullName>
            <ecNumber evidence="18">2.7.7.23</ecNumber>
        </recommendedName>
        <alternativeName>
            <fullName evidence="18">N-acetylglucosamine-1-phosphate uridyltransferase</fullName>
        </alternativeName>
    </domain>
    <domain>
        <recommendedName>
            <fullName evidence="18">Glucosamine-1-phosphate N-acetyltransferase</fullName>
            <ecNumber evidence="18">2.3.1.157</ecNumber>
        </recommendedName>
    </domain>
</protein>
<dbReference type="RefSeq" id="WP_161861867.1">
    <property type="nucleotide sequence ID" value="NZ_CP046620.1"/>
</dbReference>
<dbReference type="GO" id="GO:0006048">
    <property type="term" value="P:UDP-N-acetylglucosamine biosynthetic process"/>
    <property type="evidence" value="ECO:0007669"/>
    <property type="project" value="UniProtKB-UniPathway"/>
</dbReference>
<evidence type="ECO:0000313" key="20">
    <source>
        <dbReference type="EMBL" id="QHQ35300.1"/>
    </source>
</evidence>
<dbReference type="SUPFAM" id="SSF53448">
    <property type="entry name" value="Nucleotide-diphospho-sugar transferases"/>
    <property type="match status" value="1"/>
</dbReference>
<comment type="catalytic activity">
    <reaction evidence="15 18">
        <text>alpha-D-glucosamine 1-phosphate + acetyl-CoA = N-acetyl-alpha-D-glucosamine 1-phosphate + CoA + H(+)</text>
        <dbReference type="Rhea" id="RHEA:13725"/>
        <dbReference type="ChEBI" id="CHEBI:15378"/>
        <dbReference type="ChEBI" id="CHEBI:57287"/>
        <dbReference type="ChEBI" id="CHEBI:57288"/>
        <dbReference type="ChEBI" id="CHEBI:57776"/>
        <dbReference type="ChEBI" id="CHEBI:58516"/>
        <dbReference type="EC" id="2.3.1.157"/>
    </reaction>
</comment>
<feature type="binding site" evidence="18">
    <location>
        <position position="349"/>
    </location>
    <ligand>
        <name>UDP-N-acetyl-alpha-D-glucosamine</name>
        <dbReference type="ChEBI" id="CHEBI:57705"/>
    </ligand>
</feature>
<evidence type="ECO:0000256" key="2">
    <source>
        <dbReference type="ARBA" id="ARBA00007707"/>
    </source>
</evidence>
<dbReference type="NCBIfam" id="TIGR01173">
    <property type="entry name" value="glmU"/>
    <property type="match status" value="1"/>
</dbReference>
<dbReference type="InterPro" id="IPR001451">
    <property type="entry name" value="Hexapep"/>
</dbReference>
<evidence type="ECO:0000256" key="1">
    <source>
        <dbReference type="ARBA" id="ARBA00004496"/>
    </source>
</evidence>
<dbReference type="GO" id="GO:0000287">
    <property type="term" value="F:magnesium ion binding"/>
    <property type="evidence" value="ECO:0007669"/>
    <property type="project" value="UniProtKB-UniRule"/>
</dbReference>
<feature type="region of interest" description="Pyrophosphorylase" evidence="18">
    <location>
        <begin position="1"/>
        <end position="229"/>
    </location>
</feature>
<dbReference type="InterPro" id="IPR038009">
    <property type="entry name" value="GlmU_C_LbH"/>
</dbReference>
<evidence type="ECO:0000259" key="19">
    <source>
        <dbReference type="Pfam" id="PF12804"/>
    </source>
</evidence>
<feature type="binding site" evidence="18">
    <location>
        <begin position="8"/>
        <end position="11"/>
    </location>
    <ligand>
        <name>UDP-N-acetyl-alpha-D-glucosamine</name>
        <dbReference type="ChEBI" id="CHEBI:57705"/>
    </ligand>
</feature>
<dbReference type="UniPathway" id="UPA00113">
    <property type="reaction ID" value="UER00532"/>
</dbReference>
<dbReference type="CDD" id="cd02540">
    <property type="entry name" value="GT2_GlmU_N_bac"/>
    <property type="match status" value="1"/>
</dbReference>
<organism evidence="20 21">
    <name type="scientific">Algicella marina</name>
    <dbReference type="NCBI Taxonomy" id="2683284"/>
    <lineage>
        <taxon>Bacteria</taxon>
        <taxon>Pseudomonadati</taxon>
        <taxon>Pseudomonadota</taxon>
        <taxon>Alphaproteobacteria</taxon>
        <taxon>Rhodobacterales</taxon>
        <taxon>Paracoccaceae</taxon>
        <taxon>Algicella</taxon>
    </lineage>
</organism>
<evidence type="ECO:0000256" key="5">
    <source>
        <dbReference type="ARBA" id="ARBA00022679"/>
    </source>
</evidence>
<gene>
    <name evidence="18 20" type="primary">glmU</name>
    <name evidence="20" type="ORF">GO499_08860</name>
</gene>
<evidence type="ECO:0000256" key="11">
    <source>
        <dbReference type="ARBA" id="ARBA00022984"/>
    </source>
</evidence>
<dbReference type="GO" id="GO:0005737">
    <property type="term" value="C:cytoplasm"/>
    <property type="evidence" value="ECO:0007669"/>
    <property type="project" value="UniProtKB-SubCell"/>
</dbReference>
<keyword evidence="5 18" id="KW-0808">Transferase</keyword>
<keyword evidence="12 18" id="KW-0511">Multifunctional enzyme</keyword>
<dbReference type="AlphaFoldDB" id="A0A6P1T0B9"/>
<comment type="subunit">
    <text evidence="18">Homotrimer.</text>
</comment>
<keyword evidence="13 18" id="KW-0012">Acyltransferase</keyword>
<feature type="binding site" evidence="18">
    <location>
        <begin position="369"/>
        <end position="370"/>
    </location>
    <ligand>
        <name>acetyl-CoA</name>
        <dbReference type="ChEBI" id="CHEBI:57288"/>
    </ligand>
</feature>
<dbReference type="GO" id="GO:0019134">
    <property type="term" value="F:glucosamine-1-phosphate N-acetyltransferase activity"/>
    <property type="evidence" value="ECO:0007669"/>
    <property type="project" value="UniProtKB-UniRule"/>
</dbReference>
<dbReference type="GO" id="GO:0009245">
    <property type="term" value="P:lipid A biosynthetic process"/>
    <property type="evidence" value="ECO:0007669"/>
    <property type="project" value="UniProtKB-UniRule"/>
</dbReference>
<evidence type="ECO:0000256" key="6">
    <source>
        <dbReference type="ARBA" id="ARBA00022695"/>
    </source>
</evidence>
<feature type="binding site" evidence="18">
    <location>
        <position position="388"/>
    </location>
    <ligand>
        <name>acetyl-CoA</name>
        <dbReference type="ChEBI" id="CHEBI:57288"/>
    </ligand>
</feature>
<feature type="binding site" evidence="18">
    <location>
        <position position="363"/>
    </location>
    <ligand>
        <name>acetyl-CoA</name>
        <dbReference type="ChEBI" id="CHEBI:57288"/>
    </ligand>
</feature>
<dbReference type="EC" id="2.7.7.23" evidence="18"/>
<accession>A0A6P1T0B9</accession>
<comment type="pathway">
    <text evidence="18">Nucleotide-sugar biosynthesis; UDP-N-acetyl-alpha-D-glucosamine biosynthesis; UDP-N-acetyl-alpha-D-glucosamine from N-acetyl-alpha-D-glucosamine 1-phosphate: step 1/1.</text>
</comment>
<feature type="binding site" evidence="18">
    <location>
        <position position="170"/>
    </location>
    <ligand>
        <name>UDP-N-acetyl-alpha-D-glucosamine</name>
        <dbReference type="ChEBI" id="CHEBI:57705"/>
    </ligand>
</feature>
<evidence type="ECO:0000256" key="16">
    <source>
        <dbReference type="ARBA" id="ARBA00048493"/>
    </source>
</evidence>
<feature type="binding site" evidence="18">
    <location>
        <position position="155"/>
    </location>
    <ligand>
        <name>UDP-N-acetyl-alpha-D-glucosamine</name>
        <dbReference type="ChEBI" id="CHEBI:57705"/>
    </ligand>
</feature>
<comment type="cofactor">
    <cofactor evidence="18">
        <name>Mg(2+)</name>
        <dbReference type="ChEBI" id="CHEBI:18420"/>
    </cofactor>
    <text evidence="18">Binds 1 Mg(2+) ion per subunit.</text>
</comment>
<comment type="pathway">
    <text evidence="18">Bacterial outer membrane biogenesis; LPS lipid A biosynthesis.</text>
</comment>
<dbReference type="NCBIfam" id="NF010933">
    <property type="entry name" value="PRK14353.1"/>
    <property type="match status" value="1"/>
</dbReference>
<dbReference type="Pfam" id="PF00132">
    <property type="entry name" value="Hexapep"/>
    <property type="match status" value="1"/>
</dbReference>
<keyword evidence="14 18" id="KW-0961">Cell wall biogenesis/degradation</keyword>
<feature type="domain" description="MobA-like NTP transferase" evidence="19">
    <location>
        <begin position="6"/>
        <end position="136"/>
    </location>
</feature>
<dbReference type="InterPro" id="IPR018357">
    <property type="entry name" value="Hexapep_transf_CS"/>
</dbReference>
<dbReference type="EMBL" id="CP046620">
    <property type="protein sequence ID" value="QHQ35300.1"/>
    <property type="molecule type" value="Genomic_DNA"/>
</dbReference>
<dbReference type="GO" id="GO:0016020">
    <property type="term" value="C:membrane"/>
    <property type="evidence" value="ECO:0007669"/>
    <property type="project" value="GOC"/>
</dbReference>
<evidence type="ECO:0000256" key="3">
    <source>
        <dbReference type="ARBA" id="ARBA00007947"/>
    </source>
</evidence>
<feature type="binding site" evidence="18">
    <location>
        <position position="227"/>
    </location>
    <ligand>
        <name>UDP-N-acetyl-alpha-D-glucosamine</name>
        <dbReference type="ChEBI" id="CHEBI:57705"/>
    </ligand>
</feature>
<dbReference type="PROSITE" id="PS00101">
    <property type="entry name" value="HEXAPEP_TRANSFERASES"/>
    <property type="match status" value="1"/>
</dbReference>
<evidence type="ECO:0000256" key="4">
    <source>
        <dbReference type="ARBA" id="ARBA00022490"/>
    </source>
</evidence>
<dbReference type="PANTHER" id="PTHR43584">
    <property type="entry name" value="NUCLEOTIDYL TRANSFERASE"/>
    <property type="match status" value="1"/>
</dbReference>
<dbReference type="CDD" id="cd03353">
    <property type="entry name" value="LbH_GlmU_C"/>
    <property type="match status" value="1"/>
</dbReference>
<evidence type="ECO:0000256" key="14">
    <source>
        <dbReference type="ARBA" id="ARBA00023316"/>
    </source>
</evidence>
<comment type="catalytic activity">
    <reaction evidence="16 18">
        <text>N-acetyl-alpha-D-glucosamine 1-phosphate + UTP + H(+) = UDP-N-acetyl-alpha-D-glucosamine + diphosphate</text>
        <dbReference type="Rhea" id="RHEA:13509"/>
        <dbReference type="ChEBI" id="CHEBI:15378"/>
        <dbReference type="ChEBI" id="CHEBI:33019"/>
        <dbReference type="ChEBI" id="CHEBI:46398"/>
        <dbReference type="ChEBI" id="CHEBI:57705"/>
        <dbReference type="ChEBI" id="CHEBI:57776"/>
        <dbReference type="EC" id="2.7.7.23"/>
    </reaction>
</comment>
<keyword evidence="7 18" id="KW-0479">Metal-binding</keyword>
<evidence type="ECO:0000313" key="21">
    <source>
        <dbReference type="Proteomes" id="UP000464495"/>
    </source>
</evidence>
<feature type="binding site" evidence="18">
    <location>
        <begin position="103"/>
        <end position="105"/>
    </location>
    <ligand>
        <name>UDP-N-acetyl-alpha-D-glucosamine</name>
        <dbReference type="ChEBI" id="CHEBI:57705"/>
    </ligand>
</feature>
<feature type="binding site" evidence="18">
    <location>
        <position position="406"/>
    </location>
    <ligand>
        <name>acetyl-CoA</name>
        <dbReference type="ChEBI" id="CHEBI:57288"/>
    </ligand>
</feature>
<evidence type="ECO:0000256" key="7">
    <source>
        <dbReference type="ARBA" id="ARBA00022723"/>
    </source>
</evidence>
<evidence type="ECO:0000256" key="12">
    <source>
        <dbReference type="ARBA" id="ARBA00023268"/>
    </source>
</evidence>
<evidence type="ECO:0000256" key="13">
    <source>
        <dbReference type="ARBA" id="ARBA00023315"/>
    </source>
</evidence>
<feature type="binding site" evidence="18">
    <location>
        <position position="105"/>
    </location>
    <ligand>
        <name>Mg(2+)</name>
        <dbReference type="ChEBI" id="CHEBI:18420"/>
    </ligand>
</feature>
<keyword evidence="4 18" id="KW-0963">Cytoplasm</keyword>
<keyword evidence="9 18" id="KW-0460">Magnesium</keyword>
<keyword evidence="8 18" id="KW-0677">Repeat</keyword>
<dbReference type="GO" id="GO:0003977">
    <property type="term" value="F:UDP-N-acetylglucosamine diphosphorylase activity"/>
    <property type="evidence" value="ECO:0007669"/>
    <property type="project" value="UniProtKB-UniRule"/>
</dbReference>
<dbReference type="InterPro" id="IPR029044">
    <property type="entry name" value="Nucleotide-diphossugar_trans"/>
</dbReference>
<feature type="binding site" evidence="18">
    <location>
        <position position="75"/>
    </location>
    <ligand>
        <name>UDP-N-acetyl-alpha-D-glucosamine</name>
        <dbReference type="ChEBI" id="CHEBI:57705"/>
    </ligand>
</feature>
<evidence type="ECO:0000256" key="8">
    <source>
        <dbReference type="ARBA" id="ARBA00022737"/>
    </source>
</evidence>
<feature type="active site" description="Proton acceptor" evidence="18">
    <location>
        <position position="346"/>
    </location>
</feature>
<reference evidence="20 21" key="1">
    <citation type="submission" date="2019-12" db="EMBL/GenBank/DDBJ databases">
        <title>Complete genome sequence of Algicella marina strain 9Alg 56(T) isolated from the red alga Tichocarpus crinitus.</title>
        <authorList>
            <person name="Kim S.-G."/>
            <person name="Nedashkovskaya O.I."/>
        </authorList>
    </citation>
    <scope>NUCLEOTIDE SEQUENCE [LARGE SCALE GENOMIC DNA]</scope>
    <source>
        <strain evidence="20 21">9Alg 56</strain>
    </source>
</reference>
<keyword evidence="21" id="KW-1185">Reference proteome</keyword>
<keyword evidence="11 18" id="KW-0573">Peptidoglycan synthesis</keyword>
<dbReference type="GO" id="GO:0000902">
    <property type="term" value="P:cell morphogenesis"/>
    <property type="evidence" value="ECO:0007669"/>
    <property type="project" value="UniProtKB-UniRule"/>
</dbReference>
<evidence type="ECO:0000256" key="10">
    <source>
        <dbReference type="ARBA" id="ARBA00022960"/>
    </source>
</evidence>
<evidence type="ECO:0000256" key="17">
    <source>
        <dbReference type="ARBA" id="ARBA00049628"/>
    </source>
</evidence>
<dbReference type="InterPro" id="IPR005882">
    <property type="entry name" value="Bifunctional_GlmU"/>
</dbReference>
<feature type="binding site" evidence="18">
    <location>
        <position position="141"/>
    </location>
    <ligand>
        <name>UDP-N-acetyl-alpha-D-glucosamine</name>
        <dbReference type="ChEBI" id="CHEBI:57705"/>
    </ligand>
</feature>
<dbReference type="GO" id="GO:0009252">
    <property type="term" value="P:peptidoglycan biosynthetic process"/>
    <property type="evidence" value="ECO:0007669"/>
    <property type="project" value="UniProtKB-UniRule"/>
</dbReference>
<dbReference type="SUPFAM" id="SSF51161">
    <property type="entry name" value="Trimeric LpxA-like enzymes"/>
    <property type="match status" value="1"/>
</dbReference>
<dbReference type="GO" id="GO:0008360">
    <property type="term" value="P:regulation of cell shape"/>
    <property type="evidence" value="ECO:0007669"/>
    <property type="project" value="UniProtKB-KW"/>
</dbReference>
<dbReference type="Pfam" id="PF12804">
    <property type="entry name" value="NTP_transf_3"/>
    <property type="match status" value="1"/>
</dbReference>
<comment type="pathway">
    <text evidence="18">Nucleotide-sugar biosynthesis; UDP-N-acetyl-alpha-D-glucosamine biosynthesis; N-acetyl-alpha-D-glucosamine 1-phosphate from alpha-D-glucosamine 6-phosphate (route II): step 2/2.</text>
</comment>
<feature type="binding site" evidence="18">
    <location>
        <position position="22"/>
    </location>
    <ligand>
        <name>UDP-N-acetyl-alpha-D-glucosamine</name>
        <dbReference type="ChEBI" id="CHEBI:57705"/>
    </ligand>
</feature>
<dbReference type="InterPro" id="IPR050065">
    <property type="entry name" value="GlmU-like"/>
</dbReference>
<dbReference type="Proteomes" id="UP000464495">
    <property type="component" value="Chromosome"/>
</dbReference>
<evidence type="ECO:0000256" key="9">
    <source>
        <dbReference type="ARBA" id="ARBA00022842"/>
    </source>
</evidence>
<dbReference type="EC" id="2.3.1.157" evidence="18"/>
<evidence type="ECO:0000256" key="15">
    <source>
        <dbReference type="ARBA" id="ARBA00048247"/>
    </source>
</evidence>
<feature type="binding site" evidence="18">
    <location>
        <position position="334"/>
    </location>
    <ligand>
        <name>UDP-N-acetyl-alpha-D-glucosamine</name>
        <dbReference type="ChEBI" id="CHEBI:57705"/>
    </ligand>
</feature>
<dbReference type="PANTHER" id="PTHR43584:SF3">
    <property type="entry name" value="BIFUNCTIONAL PROTEIN GLMU"/>
    <property type="match status" value="1"/>
</dbReference>
<dbReference type="InterPro" id="IPR025877">
    <property type="entry name" value="MobA-like_NTP_Trfase"/>
</dbReference>
<name>A0A6P1T0B9_9RHOB</name>
<keyword evidence="6 18" id="KW-0548">Nucleotidyltransferase</keyword>
<comment type="function">
    <text evidence="17 18">Catalyzes the last two sequential reactions in the de novo biosynthetic pathway for UDP-N-acetylglucosamine (UDP-GlcNAc). The C-terminal domain catalyzes the transfer of acetyl group from acetyl coenzyme A to glucosamine-1-phosphate (GlcN-1-P) to produce N-acetylglucosamine-1-phosphate (GlcNAc-1-P), which is converted into UDP-GlcNAc by the transfer of uridine 5-monophosphate (from uridine 5-triphosphate), a reaction catalyzed by the N-terminal domain.</text>
</comment>
<dbReference type="HAMAP" id="MF_01631">
    <property type="entry name" value="GlmU"/>
    <property type="match status" value="1"/>
</dbReference>
<sequence length="449" mass="46789">MGTAIIILAAGKGTRMRSDLPKVLHKLAGVPLLWHAMRAGELIAAERTLVVVGHGGAEVQASAEAQNEDAIVVEQTEQLGTAHAVQQAEAALSDFEGDAIVLYGDTPFIAPATLEDMLALRQAGTDVVVLGFEARDPGRYGRLMVEDGALMEIVEAKDATPEQLAINLCNSGVVCADGSVLFELLRAVTNDNAAGEYYLPDIVAIARGKGMKAGVVICEEEETLGVNSRGDLAAAEAVFQSAARKLAMEEGVTLYQPESVYFAYDTIIGRDVTVGPNVVFGPEVTVETGAEINAFCHLEGCHVSAGAKVGPFARLRPGAELGPDARVGNFVEIKAATLGAGAKVNHLSYIGDASVGEAANIGAGTITCNYDGVFKHRTEIGARAFVGSNSALVAPVTVGEDALIGSGAVITTDVPAGDLALARARQENKTGLGLRMMQRLRALKAKRAD</sequence>
<feature type="region of interest" description="Linker" evidence="18">
    <location>
        <begin position="230"/>
        <end position="250"/>
    </location>
</feature>
<keyword evidence="10 18" id="KW-0133">Cell shape</keyword>
<dbReference type="GO" id="GO:0071555">
    <property type="term" value="P:cell wall organization"/>
    <property type="evidence" value="ECO:0007669"/>
    <property type="project" value="UniProtKB-KW"/>
</dbReference>
<feature type="region of interest" description="N-acetyltransferase" evidence="18">
    <location>
        <begin position="251"/>
        <end position="449"/>
    </location>
</feature>
<proteinExistence type="inferred from homology"/>
<dbReference type="Gene3D" id="3.90.550.10">
    <property type="entry name" value="Spore Coat Polysaccharide Biosynthesis Protein SpsA, Chain A"/>
    <property type="match status" value="1"/>
</dbReference>
<dbReference type="InterPro" id="IPR011004">
    <property type="entry name" value="Trimer_LpxA-like_sf"/>
</dbReference>